<sequence>MQGVKQVLCLVRAGVFGLVLLLVTTMVTAAGISDYWHYDEYYRQHPEQRPWLAELTEAVRQRAEPVETDLQARPLRIAMVYPSLQASSYWPDSERALQQRLNQLGIRYHLEARYTEPNIQLVEQVNQIRELLDWQPDYLLYTLDSSRQQSIIERLIQNTDTRLILQNITTPLKAWGDRQPHMYVGFDHAEGARLLADHFGKRFPQGADYGVLFRSQGLISQLRGMTYIQSVPESHRLRSSYYTDSSRVGGRKAALQMLREHPELDYIYACSTDVALGAVDALAELGRADVVVNGWGGSPAEIEQLRLGGLKAVLMRMNDDNAIAIAEAIKRDLEGKPQPLIYSSDFVVLDDSMSVEEIQAYEAQARRYSAGGY</sequence>
<dbReference type="RefSeq" id="WP_175527576.1">
    <property type="nucleotide sequence ID" value="NZ_FNRJ01000002.1"/>
</dbReference>
<dbReference type="InterPro" id="IPR028082">
    <property type="entry name" value="Peripla_BP_I"/>
</dbReference>
<evidence type="ECO:0000313" key="5">
    <source>
        <dbReference type="EMBL" id="SEA29796.1"/>
    </source>
</evidence>
<dbReference type="SUPFAM" id="SSF53822">
    <property type="entry name" value="Periplasmic binding protein-like I"/>
    <property type="match status" value="1"/>
</dbReference>
<evidence type="ECO:0000313" key="6">
    <source>
        <dbReference type="Proteomes" id="UP000242469"/>
    </source>
</evidence>
<dbReference type="PANTHER" id="PTHR46847">
    <property type="entry name" value="D-ALLOSE-BINDING PERIPLASMIC PROTEIN-RELATED"/>
    <property type="match status" value="1"/>
</dbReference>
<accession>A0A1H4A1F0</accession>
<dbReference type="PANTHER" id="PTHR46847:SF1">
    <property type="entry name" value="D-ALLOSE-BINDING PERIPLASMIC PROTEIN-RELATED"/>
    <property type="match status" value="1"/>
</dbReference>
<dbReference type="STRING" id="1122198.SAMN02745729_102241"/>
<evidence type="ECO:0000256" key="2">
    <source>
        <dbReference type="ARBA" id="ARBA00007639"/>
    </source>
</evidence>
<protein>
    <submittedName>
        <fullName evidence="5">Monosaccharide ABC transporter substrate-binding protein, CUT2 family</fullName>
    </submittedName>
</protein>
<dbReference type="InterPro" id="IPR025997">
    <property type="entry name" value="SBP_2_dom"/>
</dbReference>
<dbReference type="Pfam" id="PF13407">
    <property type="entry name" value="Peripla_BP_4"/>
    <property type="match status" value="1"/>
</dbReference>
<reference evidence="6" key="1">
    <citation type="submission" date="2016-10" db="EMBL/GenBank/DDBJ databases">
        <authorList>
            <person name="Varghese N."/>
            <person name="Submissions S."/>
        </authorList>
    </citation>
    <scope>NUCLEOTIDE SEQUENCE [LARGE SCALE GENOMIC DNA]</scope>
    <source>
        <strain evidence="6">DSM 11526</strain>
    </source>
</reference>
<keyword evidence="3" id="KW-0732">Signal</keyword>
<proteinExistence type="inferred from homology"/>
<evidence type="ECO:0000256" key="3">
    <source>
        <dbReference type="ARBA" id="ARBA00022729"/>
    </source>
</evidence>
<dbReference type="Gene3D" id="3.40.50.2300">
    <property type="match status" value="2"/>
</dbReference>
<evidence type="ECO:0000259" key="4">
    <source>
        <dbReference type="Pfam" id="PF13407"/>
    </source>
</evidence>
<dbReference type="EMBL" id="FNRJ01000002">
    <property type="protein sequence ID" value="SEA29796.1"/>
    <property type="molecule type" value="Genomic_DNA"/>
</dbReference>
<comment type="subcellular location">
    <subcellularLocation>
        <location evidence="1">Cell envelope</location>
    </subcellularLocation>
</comment>
<organism evidence="5 6">
    <name type="scientific">Marinobacterium iners DSM 11526</name>
    <dbReference type="NCBI Taxonomy" id="1122198"/>
    <lineage>
        <taxon>Bacteria</taxon>
        <taxon>Pseudomonadati</taxon>
        <taxon>Pseudomonadota</taxon>
        <taxon>Gammaproteobacteria</taxon>
        <taxon>Oceanospirillales</taxon>
        <taxon>Oceanospirillaceae</taxon>
        <taxon>Marinobacterium</taxon>
    </lineage>
</organism>
<dbReference type="GO" id="GO:0055085">
    <property type="term" value="P:transmembrane transport"/>
    <property type="evidence" value="ECO:0007669"/>
    <property type="project" value="UniProtKB-ARBA"/>
</dbReference>
<name>A0A1H4A1F0_9GAMM</name>
<dbReference type="GO" id="GO:0030246">
    <property type="term" value="F:carbohydrate binding"/>
    <property type="evidence" value="ECO:0007669"/>
    <property type="project" value="UniProtKB-ARBA"/>
</dbReference>
<feature type="domain" description="Periplasmic binding protein" evidence="4">
    <location>
        <begin position="77"/>
        <end position="336"/>
    </location>
</feature>
<dbReference type="AlphaFoldDB" id="A0A1H4A1F0"/>
<gene>
    <name evidence="5" type="ORF">SAMN02745729_102241</name>
</gene>
<keyword evidence="6" id="KW-1185">Reference proteome</keyword>
<dbReference type="GO" id="GO:0030313">
    <property type="term" value="C:cell envelope"/>
    <property type="evidence" value="ECO:0007669"/>
    <property type="project" value="UniProtKB-SubCell"/>
</dbReference>
<dbReference type="Proteomes" id="UP000242469">
    <property type="component" value="Unassembled WGS sequence"/>
</dbReference>
<evidence type="ECO:0000256" key="1">
    <source>
        <dbReference type="ARBA" id="ARBA00004196"/>
    </source>
</evidence>
<comment type="similarity">
    <text evidence="2">Belongs to the bacterial solute-binding protein 2 family.</text>
</comment>